<keyword evidence="3" id="KW-1185">Reference proteome</keyword>
<dbReference type="Proteomes" id="UP001152607">
    <property type="component" value="Unassembled WGS sequence"/>
</dbReference>
<evidence type="ECO:0000313" key="3">
    <source>
        <dbReference type="Proteomes" id="UP001152607"/>
    </source>
</evidence>
<organism evidence="2 3">
    <name type="scientific">Periconia digitata</name>
    <dbReference type="NCBI Taxonomy" id="1303443"/>
    <lineage>
        <taxon>Eukaryota</taxon>
        <taxon>Fungi</taxon>
        <taxon>Dikarya</taxon>
        <taxon>Ascomycota</taxon>
        <taxon>Pezizomycotina</taxon>
        <taxon>Dothideomycetes</taxon>
        <taxon>Pleosporomycetidae</taxon>
        <taxon>Pleosporales</taxon>
        <taxon>Massarineae</taxon>
        <taxon>Periconiaceae</taxon>
        <taxon>Periconia</taxon>
    </lineage>
</organism>
<feature type="region of interest" description="Disordered" evidence="1">
    <location>
        <begin position="1"/>
        <end position="54"/>
    </location>
</feature>
<reference evidence="2" key="1">
    <citation type="submission" date="2023-01" db="EMBL/GenBank/DDBJ databases">
        <authorList>
            <person name="Van Ghelder C."/>
            <person name="Rancurel C."/>
        </authorList>
    </citation>
    <scope>NUCLEOTIDE SEQUENCE</scope>
    <source>
        <strain evidence="2">CNCM I-4278</strain>
    </source>
</reference>
<protein>
    <submittedName>
        <fullName evidence="2">Uncharacterized protein</fullName>
    </submittedName>
</protein>
<feature type="region of interest" description="Disordered" evidence="1">
    <location>
        <begin position="275"/>
        <end position="299"/>
    </location>
</feature>
<name>A0A9W4USH6_9PLEO</name>
<dbReference type="EMBL" id="CAOQHR010000010">
    <property type="protein sequence ID" value="CAI6340317.1"/>
    <property type="molecule type" value="Genomic_DNA"/>
</dbReference>
<dbReference type="OrthoDB" id="3795156at2759"/>
<accession>A0A9W4USH6</accession>
<gene>
    <name evidence="2" type="ORF">PDIGIT_LOCUS13493</name>
</gene>
<evidence type="ECO:0000256" key="1">
    <source>
        <dbReference type="SAM" id="MobiDB-lite"/>
    </source>
</evidence>
<dbReference type="AlphaFoldDB" id="A0A9W4USH6"/>
<sequence length="299" mass="33495">MAFFPDRKRPTPVYTDDELSSTGLPSYHSTKRPRLDSYPTNTFSNPSSSSRSDIDSGYFSGSLATPSPSANTTNNRKVSLKLIIPDHVLTRTEKRQLAVRRTAAIKWERSGKLQRPEPDQKEISSSYNLKLMRHYPAADADPSESTHTASQDCFVKPIIQKSSRVTNLLANYPYGTVPTKHPDASSSRGSLVGGGIQDLQRNRQITENTLGTQLAWRSFSWPDRGEREIMVESALGTDDLEREIRGLPNSLPEWKKFKTSQFAKQKLKNLRTVDDRRHTPNKGNGVGEKHAHAGFARLS</sequence>
<evidence type="ECO:0000313" key="2">
    <source>
        <dbReference type="EMBL" id="CAI6340317.1"/>
    </source>
</evidence>
<proteinExistence type="predicted"/>
<comment type="caution">
    <text evidence="2">The sequence shown here is derived from an EMBL/GenBank/DDBJ whole genome shotgun (WGS) entry which is preliminary data.</text>
</comment>
<feature type="compositionally biased region" description="Low complexity" evidence="1">
    <location>
        <begin position="37"/>
        <end position="54"/>
    </location>
</feature>